<sequence>MHHVDRAFFPPLLLDCDKPHLKPFQNPSDTPPESGLIRGCEDLVYHLAAVCPSAVCFITHHQQRQELPPVRRGKACPPSDLATCSPQLSLLFPSLRFSSVVDSCQHPPLTQTPPPKNSRSKACRSKKKVRSDLPQLSQLRGTRQCQANPIPTAHDNLPAGSKRAAASQPQHRIFKLPGHSVQPAIGVETAVVESQPDHSGCSFQLLSLLFIF</sequence>
<reference evidence="2" key="1">
    <citation type="journal article" date="2023" name="Mol. Phylogenet. Evol.">
        <title>Genome-scale phylogeny and comparative genomics of the fungal order Sordariales.</title>
        <authorList>
            <person name="Hensen N."/>
            <person name="Bonometti L."/>
            <person name="Westerberg I."/>
            <person name="Brannstrom I.O."/>
            <person name="Guillou S."/>
            <person name="Cros-Aarteil S."/>
            <person name="Calhoun S."/>
            <person name="Haridas S."/>
            <person name="Kuo A."/>
            <person name="Mondo S."/>
            <person name="Pangilinan J."/>
            <person name="Riley R."/>
            <person name="LaButti K."/>
            <person name="Andreopoulos B."/>
            <person name="Lipzen A."/>
            <person name="Chen C."/>
            <person name="Yan M."/>
            <person name="Daum C."/>
            <person name="Ng V."/>
            <person name="Clum A."/>
            <person name="Steindorff A."/>
            <person name="Ohm R.A."/>
            <person name="Martin F."/>
            <person name="Silar P."/>
            <person name="Natvig D.O."/>
            <person name="Lalanne C."/>
            <person name="Gautier V."/>
            <person name="Ament-Velasquez S.L."/>
            <person name="Kruys A."/>
            <person name="Hutchinson M.I."/>
            <person name="Powell A.J."/>
            <person name="Barry K."/>
            <person name="Miller A.N."/>
            <person name="Grigoriev I.V."/>
            <person name="Debuchy R."/>
            <person name="Gladieux P."/>
            <person name="Hiltunen Thoren M."/>
            <person name="Johannesson H."/>
        </authorList>
    </citation>
    <scope>NUCLEOTIDE SEQUENCE</scope>
    <source>
        <strain evidence="2">CBS 892.96</strain>
    </source>
</reference>
<proteinExistence type="predicted"/>
<dbReference type="EMBL" id="MU866104">
    <property type="protein sequence ID" value="KAK4180104.1"/>
    <property type="molecule type" value="Genomic_DNA"/>
</dbReference>
<name>A0AAN6WE79_9PEZI</name>
<keyword evidence="3" id="KW-1185">Reference proteome</keyword>
<feature type="compositionally biased region" description="Basic residues" evidence="1">
    <location>
        <begin position="118"/>
        <end position="127"/>
    </location>
</feature>
<protein>
    <submittedName>
        <fullName evidence="2">Uncharacterized protein</fullName>
    </submittedName>
</protein>
<gene>
    <name evidence="2" type="ORF">QBC36DRAFT_320926</name>
</gene>
<evidence type="ECO:0000313" key="3">
    <source>
        <dbReference type="Proteomes" id="UP001302321"/>
    </source>
</evidence>
<feature type="region of interest" description="Disordered" evidence="1">
    <location>
        <begin position="106"/>
        <end position="127"/>
    </location>
</feature>
<feature type="non-terminal residue" evidence="2">
    <location>
        <position position="212"/>
    </location>
</feature>
<reference evidence="2" key="2">
    <citation type="submission" date="2023-05" db="EMBL/GenBank/DDBJ databases">
        <authorList>
            <consortium name="Lawrence Berkeley National Laboratory"/>
            <person name="Steindorff A."/>
            <person name="Hensen N."/>
            <person name="Bonometti L."/>
            <person name="Westerberg I."/>
            <person name="Brannstrom I.O."/>
            <person name="Guillou S."/>
            <person name="Cros-Aarteil S."/>
            <person name="Calhoun S."/>
            <person name="Haridas S."/>
            <person name="Kuo A."/>
            <person name="Mondo S."/>
            <person name="Pangilinan J."/>
            <person name="Riley R."/>
            <person name="Labutti K."/>
            <person name="Andreopoulos B."/>
            <person name="Lipzen A."/>
            <person name="Chen C."/>
            <person name="Yanf M."/>
            <person name="Daum C."/>
            <person name="Ng V."/>
            <person name="Clum A."/>
            <person name="Ohm R."/>
            <person name="Martin F."/>
            <person name="Silar P."/>
            <person name="Natvig D."/>
            <person name="Lalanne C."/>
            <person name="Gautier V."/>
            <person name="Ament-Velasquez S.L."/>
            <person name="Kruys A."/>
            <person name="Hutchinson M.I."/>
            <person name="Powell A.J."/>
            <person name="Barry K."/>
            <person name="Miller A.N."/>
            <person name="Grigoriev I.V."/>
            <person name="Debuchy R."/>
            <person name="Gladieux P."/>
            <person name="Thoren M.H."/>
            <person name="Johannesson H."/>
        </authorList>
    </citation>
    <scope>NUCLEOTIDE SEQUENCE</scope>
    <source>
        <strain evidence="2">CBS 892.96</strain>
    </source>
</reference>
<evidence type="ECO:0000256" key="1">
    <source>
        <dbReference type="SAM" id="MobiDB-lite"/>
    </source>
</evidence>
<evidence type="ECO:0000313" key="2">
    <source>
        <dbReference type="EMBL" id="KAK4180104.1"/>
    </source>
</evidence>
<organism evidence="2 3">
    <name type="scientific">Triangularia setosa</name>
    <dbReference type="NCBI Taxonomy" id="2587417"/>
    <lineage>
        <taxon>Eukaryota</taxon>
        <taxon>Fungi</taxon>
        <taxon>Dikarya</taxon>
        <taxon>Ascomycota</taxon>
        <taxon>Pezizomycotina</taxon>
        <taxon>Sordariomycetes</taxon>
        <taxon>Sordariomycetidae</taxon>
        <taxon>Sordariales</taxon>
        <taxon>Podosporaceae</taxon>
        <taxon>Triangularia</taxon>
    </lineage>
</organism>
<dbReference type="AlphaFoldDB" id="A0AAN6WE79"/>
<dbReference type="Proteomes" id="UP001302321">
    <property type="component" value="Unassembled WGS sequence"/>
</dbReference>
<accession>A0AAN6WE79</accession>
<comment type="caution">
    <text evidence="2">The sequence shown here is derived from an EMBL/GenBank/DDBJ whole genome shotgun (WGS) entry which is preliminary data.</text>
</comment>